<keyword evidence="1" id="KW-0472">Membrane</keyword>
<dbReference type="OrthoDB" id="2663223at2759"/>
<comment type="caution">
    <text evidence="2">The sequence shown here is derived from an EMBL/GenBank/DDBJ whole genome shotgun (WGS) entry which is preliminary data.</text>
</comment>
<reference evidence="2" key="1">
    <citation type="submission" date="2018-05" db="EMBL/GenBank/DDBJ databases">
        <title>Draft genome of Mucuna pruriens seed.</title>
        <authorList>
            <person name="Nnadi N.E."/>
            <person name="Vos R."/>
            <person name="Hasami M.H."/>
            <person name="Devisetty U.K."/>
            <person name="Aguiy J.C."/>
        </authorList>
    </citation>
    <scope>NUCLEOTIDE SEQUENCE [LARGE SCALE GENOMIC DNA]</scope>
    <source>
        <strain evidence="2">JCA_2017</strain>
    </source>
</reference>
<gene>
    <name evidence="2" type="ORF">CR513_45774</name>
</gene>
<organism evidence="2 3">
    <name type="scientific">Mucuna pruriens</name>
    <name type="common">Velvet bean</name>
    <name type="synonym">Dolichos pruriens</name>
    <dbReference type="NCBI Taxonomy" id="157652"/>
    <lineage>
        <taxon>Eukaryota</taxon>
        <taxon>Viridiplantae</taxon>
        <taxon>Streptophyta</taxon>
        <taxon>Embryophyta</taxon>
        <taxon>Tracheophyta</taxon>
        <taxon>Spermatophyta</taxon>
        <taxon>Magnoliopsida</taxon>
        <taxon>eudicotyledons</taxon>
        <taxon>Gunneridae</taxon>
        <taxon>Pentapetalae</taxon>
        <taxon>rosids</taxon>
        <taxon>fabids</taxon>
        <taxon>Fabales</taxon>
        <taxon>Fabaceae</taxon>
        <taxon>Papilionoideae</taxon>
        <taxon>50 kb inversion clade</taxon>
        <taxon>NPAAA clade</taxon>
        <taxon>indigoferoid/millettioid clade</taxon>
        <taxon>Phaseoleae</taxon>
        <taxon>Mucuna</taxon>
    </lineage>
</organism>
<dbReference type="AlphaFoldDB" id="A0A371F861"/>
<evidence type="ECO:0000313" key="3">
    <source>
        <dbReference type="Proteomes" id="UP000257109"/>
    </source>
</evidence>
<feature type="transmembrane region" description="Helical" evidence="1">
    <location>
        <begin position="90"/>
        <end position="107"/>
    </location>
</feature>
<dbReference type="Proteomes" id="UP000257109">
    <property type="component" value="Unassembled WGS sequence"/>
</dbReference>
<proteinExistence type="predicted"/>
<sequence length="119" mass="13594">MIIIDDCTQVTWTFLLKHKFEMSSVFQILYSMIKNQFEQSFALPVPTTEGRRLGCRLRLPPPFAAAVCRCCRHLSLPPLLPPSAAATRRCLPLFVVTVLFVGLFPTYSNVQNLGWKYCR</sequence>
<name>A0A371F861_MUCPR</name>
<keyword evidence="1" id="KW-0812">Transmembrane</keyword>
<accession>A0A371F861</accession>
<protein>
    <submittedName>
        <fullName evidence="2">Uncharacterized protein</fullName>
    </submittedName>
</protein>
<keyword evidence="3" id="KW-1185">Reference proteome</keyword>
<evidence type="ECO:0000313" key="2">
    <source>
        <dbReference type="EMBL" id="RDX74479.1"/>
    </source>
</evidence>
<feature type="non-terminal residue" evidence="2">
    <location>
        <position position="1"/>
    </location>
</feature>
<keyword evidence="1" id="KW-1133">Transmembrane helix</keyword>
<dbReference type="EMBL" id="QJKJ01010165">
    <property type="protein sequence ID" value="RDX74479.1"/>
    <property type="molecule type" value="Genomic_DNA"/>
</dbReference>
<evidence type="ECO:0000256" key="1">
    <source>
        <dbReference type="SAM" id="Phobius"/>
    </source>
</evidence>